<dbReference type="InterPro" id="IPR017871">
    <property type="entry name" value="ABC_transporter-like_CS"/>
</dbReference>
<comment type="subcellular location">
    <subcellularLocation>
        <location evidence="1">Membrane</location>
    </subcellularLocation>
</comment>
<evidence type="ECO:0000256" key="8">
    <source>
        <dbReference type="SAM" id="Phobius"/>
    </source>
</evidence>
<dbReference type="Gene3D" id="3.40.50.300">
    <property type="entry name" value="P-loop containing nucleotide triphosphate hydrolases"/>
    <property type="match status" value="1"/>
</dbReference>
<name>A0AA37LSN7_9PEZI</name>
<feature type="transmembrane region" description="Helical" evidence="8">
    <location>
        <begin position="172"/>
        <end position="195"/>
    </location>
</feature>
<dbReference type="GO" id="GO:0005524">
    <property type="term" value="F:ATP binding"/>
    <property type="evidence" value="ECO:0007669"/>
    <property type="project" value="UniProtKB-KW"/>
</dbReference>
<reference evidence="11 12" key="1">
    <citation type="submission" date="2021-07" db="EMBL/GenBank/DDBJ databases">
        <title>Genome data of Colletotrichum spaethianum.</title>
        <authorList>
            <person name="Utami Y.D."/>
            <person name="Hiruma K."/>
        </authorList>
    </citation>
    <scope>NUCLEOTIDE SEQUENCE [LARGE SCALE GENOMIC DNA]</scope>
    <source>
        <strain evidence="11 12">MAFF 242679</strain>
    </source>
</reference>
<keyword evidence="5" id="KW-0067">ATP-binding</keyword>
<evidence type="ECO:0000256" key="5">
    <source>
        <dbReference type="ARBA" id="ARBA00022840"/>
    </source>
</evidence>
<dbReference type="SMART" id="SM00382">
    <property type="entry name" value="AAA"/>
    <property type="match status" value="1"/>
</dbReference>
<feature type="transmembrane region" description="Helical" evidence="8">
    <location>
        <begin position="61"/>
        <end position="79"/>
    </location>
</feature>
<feature type="transmembrane region" description="Helical" evidence="8">
    <location>
        <begin position="143"/>
        <end position="166"/>
    </location>
</feature>
<dbReference type="Proteomes" id="UP001055172">
    <property type="component" value="Unassembled WGS sequence"/>
</dbReference>
<keyword evidence="12" id="KW-1185">Reference proteome</keyword>
<dbReference type="InterPro" id="IPR036640">
    <property type="entry name" value="ABC1_TM_sf"/>
</dbReference>
<keyword evidence="4" id="KW-0547">Nucleotide-binding</keyword>
<feature type="domain" description="ABC transmembrane type-1" evidence="10">
    <location>
        <begin position="19"/>
        <end position="206"/>
    </location>
</feature>
<dbReference type="InterPro" id="IPR003439">
    <property type="entry name" value="ABC_transporter-like_ATP-bd"/>
</dbReference>
<dbReference type="GO" id="GO:0016020">
    <property type="term" value="C:membrane"/>
    <property type="evidence" value="ECO:0007669"/>
    <property type="project" value="UniProtKB-SubCell"/>
</dbReference>
<evidence type="ECO:0000256" key="7">
    <source>
        <dbReference type="ARBA" id="ARBA00023136"/>
    </source>
</evidence>
<organism evidence="11 12">
    <name type="scientific">Colletotrichum liriopes</name>
    <dbReference type="NCBI Taxonomy" id="708192"/>
    <lineage>
        <taxon>Eukaryota</taxon>
        <taxon>Fungi</taxon>
        <taxon>Dikarya</taxon>
        <taxon>Ascomycota</taxon>
        <taxon>Pezizomycotina</taxon>
        <taxon>Sordariomycetes</taxon>
        <taxon>Hypocreomycetidae</taxon>
        <taxon>Glomerellales</taxon>
        <taxon>Glomerellaceae</taxon>
        <taxon>Colletotrichum</taxon>
        <taxon>Colletotrichum spaethianum species complex</taxon>
    </lineage>
</organism>
<evidence type="ECO:0000313" key="12">
    <source>
        <dbReference type="Proteomes" id="UP001055172"/>
    </source>
</evidence>
<evidence type="ECO:0000256" key="3">
    <source>
        <dbReference type="ARBA" id="ARBA00022692"/>
    </source>
</evidence>
<comment type="caution">
    <text evidence="11">The sequence shown here is derived from an EMBL/GenBank/DDBJ whole genome shotgun (WGS) entry which is preliminary data.</text>
</comment>
<dbReference type="EMBL" id="BPPX01000009">
    <property type="protein sequence ID" value="GJC82528.1"/>
    <property type="molecule type" value="Genomic_DNA"/>
</dbReference>
<dbReference type="InterPro" id="IPR027417">
    <property type="entry name" value="P-loop_NTPase"/>
</dbReference>
<gene>
    <name evidence="11" type="ORF">ColLi_05366</name>
</gene>
<dbReference type="AlphaFoldDB" id="A0AA37LSN7"/>
<evidence type="ECO:0000256" key="2">
    <source>
        <dbReference type="ARBA" id="ARBA00022448"/>
    </source>
</evidence>
<evidence type="ECO:0000259" key="9">
    <source>
        <dbReference type="PROSITE" id="PS50893"/>
    </source>
</evidence>
<dbReference type="SUPFAM" id="SSF90123">
    <property type="entry name" value="ABC transporter transmembrane region"/>
    <property type="match status" value="1"/>
</dbReference>
<dbReference type="PANTHER" id="PTHR24223:SF269">
    <property type="entry name" value="ABC MULTIDRUG TRANSPORTER (EUROFUNG)-RELATED"/>
    <property type="match status" value="1"/>
</dbReference>
<evidence type="ECO:0000256" key="4">
    <source>
        <dbReference type="ARBA" id="ARBA00022741"/>
    </source>
</evidence>
<dbReference type="InterPro" id="IPR003593">
    <property type="entry name" value="AAA+_ATPase"/>
</dbReference>
<dbReference type="PANTHER" id="PTHR24223">
    <property type="entry name" value="ATP-BINDING CASSETTE SUB-FAMILY C"/>
    <property type="match status" value="1"/>
</dbReference>
<dbReference type="SUPFAM" id="SSF52540">
    <property type="entry name" value="P-loop containing nucleoside triphosphate hydrolases"/>
    <property type="match status" value="1"/>
</dbReference>
<dbReference type="GO" id="GO:0016887">
    <property type="term" value="F:ATP hydrolysis activity"/>
    <property type="evidence" value="ECO:0007669"/>
    <property type="project" value="InterPro"/>
</dbReference>
<dbReference type="InterPro" id="IPR050173">
    <property type="entry name" value="ABC_transporter_C-like"/>
</dbReference>
<dbReference type="PROSITE" id="PS50929">
    <property type="entry name" value="ABC_TM1F"/>
    <property type="match status" value="1"/>
</dbReference>
<evidence type="ECO:0000313" key="11">
    <source>
        <dbReference type="EMBL" id="GJC82528.1"/>
    </source>
</evidence>
<protein>
    <submittedName>
        <fullName evidence="11">ABC transporter atnG</fullName>
    </submittedName>
</protein>
<evidence type="ECO:0000256" key="6">
    <source>
        <dbReference type="ARBA" id="ARBA00022989"/>
    </source>
</evidence>
<evidence type="ECO:0000259" key="10">
    <source>
        <dbReference type="PROSITE" id="PS50929"/>
    </source>
</evidence>
<dbReference type="GO" id="GO:0140359">
    <property type="term" value="F:ABC-type transporter activity"/>
    <property type="evidence" value="ECO:0007669"/>
    <property type="project" value="InterPro"/>
</dbReference>
<keyword evidence="6 8" id="KW-1133">Transmembrane helix</keyword>
<dbReference type="PROSITE" id="PS00211">
    <property type="entry name" value="ABC_TRANSPORTER_1"/>
    <property type="match status" value="1"/>
</dbReference>
<dbReference type="InterPro" id="IPR011527">
    <property type="entry name" value="ABC1_TM_dom"/>
</dbReference>
<dbReference type="Pfam" id="PF00005">
    <property type="entry name" value="ABC_tran"/>
    <property type="match status" value="1"/>
</dbReference>
<keyword evidence="7 8" id="KW-0472">Membrane</keyword>
<dbReference type="Gene3D" id="1.20.1560.10">
    <property type="entry name" value="ABC transporter type 1, transmembrane domain"/>
    <property type="match status" value="1"/>
</dbReference>
<keyword evidence="2" id="KW-0813">Transport</keyword>
<dbReference type="PROSITE" id="PS50893">
    <property type="entry name" value="ABC_TRANSPORTER_2"/>
    <property type="match status" value="1"/>
</dbReference>
<evidence type="ECO:0000256" key="1">
    <source>
        <dbReference type="ARBA" id="ARBA00004370"/>
    </source>
</evidence>
<keyword evidence="3 8" id="KW-0812">Transmembrane</keyword>
<feature type="domain" description="ABC transporter" evidence="9">
    <location>
        <begin position="268"/>
        <end position="458"/>
    </location>
</feature>
<proteinExistence type="predicted"/>
<sequence>MSTNLELDMVEAHDRSAPLTLVSTDVRTICKSFEAIHEVWANPIEIGIAIWLLQRQLGLGSIGPALTIIACTIGMAKLAKLMPQASKIWNEEIQKRITVTSEVLGSIKETKLLGMVEFLQRAIQDLRISELGRAKQYRALITYMNILGNTSPMIGPVITFSLAVLAQKIHAGLSLSIATVFTSLSIMSLIAGPLAQLIASVPNLLASLGSFERIQSFLEQGRPTLVSKIDSPQEPNNTDRGRTEADQSLEMHIMPSNPSVGQTEIAVIQDGSFTLKAGGEPILREINLRIVSATVTIIIGRVGCGKTTLLRGLLGELPTTGSVKTLRGAVAYCAQTTWLTTGTVKENIQGQSPLDGEWYERVVHACALAPDFAQLPNGDNMLVGSKGQSLSGGQKQRVALARAVYSKSPVLVVDDALSGLDAPTQNHIWNGIFGPEGLVRRYGATVILTTHSPDDYRK</sequence>
<accession>A0AA37LSN7</accession>